<organism evidence="4 5">
    <name type="scientific">Pseudopedobacter beijingensis</name>
    <dbReference type="NCBI Taxonomy" id="1207056"/>
    <lineage>
        <taxon>Bacteria</taxon>
        <taxon>Pseudomonadati</taxon>
        <taxon>Bacteroidota</taxon>
        <taxon>Sphingobacteriia</taxon>
        <taxon>Sphingobacteriales</taxon>
        <taxon>Sphingobacteriaceae</taxon>
        <taxon>Pseudopedobacter</taxon>
    </lineage>
</organism>
<feature type="domain" description="HTH tetR-type" evidence="3">
    <location>
        <begin position="5"/>
        <end position="65"/>
    </location>
</feature>
<dbReference type="InterPro" id="IPR050109">
    <property type="entry name" value="HTH-type_TetR-like_transc_reg"/>
</dbReference>
<evidence type="ECO:0000259" key="3">
    <source>
        <dbReference type="PROSITE" id="PS50977"/>
    </source>
</evidence>
<dbReference type="Gene3D" id="1.10.357.10">
    <property type="entry name" value="Tetracycline Repressor, domain 2"/>
    <property type="match status" value="1"/>
</dbReference>
<feature type="DNA-binding region" description="H-T-H motif" evidence="2">
    <location>
        <begin position="28"/>
        <end position="47"/>
    </location>
</feature>
<sequence length="207" mass="23842">MKEKTDKKEIILDVAEQLFSELGYDGASTRHIAKEAGVNISMLNYYFGGKEGLFLNVFERRVSSFRQYTENLNNTSIDPWQKIEKWIASYCDRITTHFCFQKIIYREITLAQRTDLSDALYEMLLKNINEIKKIITDGISKGNFNDVDVDMLIATIFGTKNFIVNATYLSSRVTGVDTSDPQVLADIVRPRLYNHMVTLLKAYLIKQ</sequence>
<evidence type="ECO:0000313" key="5">
    <source>
        <dbReference type="Proteomes" id="UP001597118"/>
    </source>
</evidence>
<name>A0ABW4IAR6_9SPHI</name>
<dbReference type="InterPro" id="IPR041474">
    <property type="entry name" value="NicS_C"/>
</dbReference>
<proteinExistence type="predicted"/>
<dbReference type="PROSITE" id="PS50977">
    <property type="entry name" value="HTH_TETR_2"/>
    <property type="match status" value="1"/>
</dbReference>
<dbReference type="InterPro" id="IPR001647">
    <property type="entry name" value="HTH_TetR"/>
</dbReference>
<dbReference type="PANTHER" id="PTHR30328">
    <property type="entry name" value="TRANSCRIPTIONAL REPRESSOR"/>
    <property type="match status" value="1"/>
</dbReference>
<gene>
    <name evidence="4" type="ORF">ACFSAH_04390</name>
</gene>
<dbReference type="InterPro" id="IPR036271">
    <property type="entry name" value="Tet_transcr_reg_TetR-rel_C_sf"/>
</dbReference>
<reference evidence="5" key="1">
    <citation type="journal article" date="2019" name="Int. J. Syst. Evol. Microbiol.">
        <title>The Global Catalogue of Microorganisms (GCM) 10K type strain sequencing project: providing services to taxonomists for standard genome sequencing and annotation.</title>
        <authorList>
            <consortium name="The Broad Institute Genomics Platform"/>
            <consortium name="The Broad Institute Genome Sequencing Center for Infectious Disease"/>
            <person name="Wu L."/>
            <person name="Ma J."/>
        </authorList>
    </citation>
    <scope>NUCLEOTIDE SEQUENCE [LARGE SCALE GENOMIC DNA]</scope>
    <source>
        <strain evidence="5">CCUG 53762</strain>
    </source>
</reference>
<evidence type="ECO:0000256" key="1">
    <source>
        <dbReference type="ARBA" id="ARBA00023125"/>
    </source>
</evidence>
<dbReference type="EMBL" id="JBHUDG010000003">
    <property type="protein sequence ID" value="MFD1629102.1"/>
    <property type="molecule type" value="Genomic_DNA"/>
</dbReference>
<evidence type="ECO:0000256" key="2">
    <source>
        <dbReference type="PROSITE-ProRule" id="PRU00335"/>
    </source>
</evidence>
<dbReference type="Proteomes" id="UP001597118">
    <property type="component" value="Unassembled WGS sequence"/>
</dbReference>
<dbReference type="Pfam" id="PF17938">
    <property type="entry name" value="TetR_C_29"/>
    <property type="match status" value="1"/>
</dbReference>
<accession>A0ABW4IAR6</accession>
<dbReference type="PRINTS" id="PR00455">
    <property type="entry name" value="HTHTETR"/>
</dbReference>
<dbReference type="InterPro" id="IPR009057">
    <property type="entry name" value="Homeodomain-like_sf"/>
</dbReference>
<dbReference type="SUPFAM" id="SSF48498">
    <property type="entry name" value="Tetracyclin repressor-like, C-terminal domain"/>
    <property type="match status" value="1"/>
</dbReference>
<evidence type="ECO:0000313" key="4">
    <source>
        <dbReference type="EMBL" id="MFD1629102.1"/>
    </source>
</evidence>
<dbReference type="Pfam" id="PF00440">
    <property type="entry name" value="TetR_N"/>
    <property type="match status" value="1"/>
</dbReference>
<dbReference type="SUPFAM" id="SSF46689">
    <property type="entry name" value="Homeodomain-like"/>
    <property type="match status" value="1"/>
</dbReference>
<dbReference type="PANTHER" id="PTHR30328:SF54">
    <property type="entry name" value="HTH-TYPE TRANSCRIPTIONAL REPRESSOR SCO4008"/>
    <property type="match status" value="1"/>
</dbReference>
<keyword evidence="5" id="KW-1185">Reference proteome</keyword>
<comment type="caution">
    <text evidence="4">The sequence shown here is derived from an EMBL/GenBank/DDBJ whole genome shotgun (WGS) entry which is preliminary data.</text>
</comment>
<keyword evidence="1 2" id="KW-0238">DNA-binding</keyword>
<dbReference type="RefSeq" id="WP_379661482.1">
    <property type="nucleotide sequence ID" value="NZ_JBHUDG010000003.1"/>
</dbReference>
<protein>
    <submittedName>
        <fullName evidence="4">TetR/AcrR family transcriptional regulator</fullName>
    </submittedName>
</protein>